<reference evidence="2" key="1">
    <citation type="submission" date="2016-11" db="UniProtKB">
        <authorList>
            <consortium name="WormBaseParasite"/>
        </authorList>
    </citation>
    <scope>IDENTIFICATION</scope>
</reference>
<accession>A0A1I7WUX7</accession>
<dbReference type="AlphaFoldDB" id="A0A1I7WUX7"/>
<proteinExistence type="predicted"/>
<dbReference type="WBParaSite" id="Hba_08984">
    <property type="protein sequence ID" value="Hba_08984"/>
    <property type="gene ID" value="Hba_08984"/>
</dbReference>
<organism evidence="1 2">
    <name type="scientific">Heterorhabditis bacteriophora</name>
    <name type="common">Entomopathogenic nematode worm</name>
    <dbReference type="NCBI Taxonomy" id="37862"/>
    <lineage>
        <taxon>Eukaryota</taxon>
        <taxon>Metazoa</taxon>
        <taxon>Ecdysozoa</taxon>
        <taxon>Nematoda</taxon>
        <taxon>Chromadorea</taxon>
        <taxon>Rhabditida</taxon>
        <taxon>Rhabditina</taxon>
        <taxon>Rhabditomorpha</taxon>
        <taxon>Strongyloidea</taxon>
        <taxon>Heterorhabditidae</taxon>
        <taxon>Heterorhabditis</taxon>
    </lineage>
</organism>
<keyword evidence="1" id="KW-1185">Reference proteome</keyword>
<sequence>MLNKYNYGLMVEYQRNPKLLKKFISLCQLYVQKEIISKRPMRYIMYSLRPQCLLLNVFYKSGLNSNDVIFDKEKHCIISNTCTHPYPFFNQFFNNRYTIHTKSWKIKIDLNEIKKSIVCNSLLPCHHRRNHSRHGQLVLLTRMLISLNNLQWHTFLTDGIQKNALLKQSLSFLRLFINNEFGFAASKSLSMVANSPFHIHQEIACHRLFCSHEENHALDLGNIIKYTYAIDNNEHKMTMCENPRKIIEASFWKIEVNIPSSHSVIFAEYIFLNLFYSPRQKHNNSRFVSSDVAHSLNQVLHILRNQLHATDFRRGHLRLKHIYRRVCGMDYLEVPLVDNGVTSRRIKNAGLQYFSIRRFRSFETAFNSRISAALICK</sequence>
<dbReference type="Proteomes" id="UP000095283">
    <property type="component" value="Unplaced"/>
</dbReference>
<name>A0A1I7WUX7_HETBA</name>
<protein>
    <submittedName>
        <fullName evidence="2">RNA-directed DNA polymerase</fullName>
    </submittedName>
</protein>
<evidence type="ECO:0000313" key="2">
    <source>
        <dbReference type="WBParaSite" id="Hba_08984"/>
    </source>
</evidence>
<evidence type="ECO:0000313" key="1">
    <source>
        <dbReference type="Proteomes" id="UP000095283"/>
    </source>
</evidence>